<dbReference type="RefSeq" id="WP_115315396.1">
    <property type="nucleotide sequence ID" value="NZ_LWIF01000001.1"/>
</dbReference>
<dbReference type="PROSITE" id="PS51257">
    <property type="entry name" value="PROKAR_LIPOPROTEIN"/>
    <property type="match status" value="1"/>
</dbReference>
<dbReference type="InterPro" id="IPR030678">
    <property type="entry name" value="Peptide/Ni-bd"/>
</dbReference>
<protein>
    <submittedName>
        <fullName evidence="6">Periplasmic oligopeptide-binding protein</fullName>
    </submittedName>
</protein>
<name>A0A379C9F5_9PAST</name>
<dbReference type="SUPFAM" id="SSF53850">
    <property type="entry name" value="Periplasmic binding protein-like II"/>
    <property type="match status" value="1"/>
</dbReference>
<sequence>MRWFKNIRNVRIGGFIGLLILFLTGCDQIKTPIKPSLNTQPEHTLSRVLYGETFQLDPIFVTSSAYTAPLRDLLTGLMIFNNKGEVVSGVAENWQSEDGRTWVFYLKKNAKWSNNAPVTAQDFVLSWQRLANVQNHSPLSDYLIYMGIKNAEAVILGQKFATDLGIMAIDQHIIKIELNRVNFQLPLMLAHSALLPTYQGKAPNLEEGFISNGAYKLKKKEYNQLTLTATQSSIPFQKVIYNRINSFNALKNYDLIDNPSEEYSKNIVKLPKLCTSFYEFNFADPLMQRKPIRQAIKGMLSVNKVVEKEGIPNSSILPNSMYFNETNHWKPIVVEELLANENITSKNPLKITLTVDNQGNHYQIANNMVRSLCRSDLFTVDLKEVTWQDLLRIRERKQFQMIRSGWCADFPDPVQFLTHFHSKSPDNKMSYKNEIVDKLLEQLEGNNLDFAERQNLLYQVIQQLEDDVVILPLFQYQQNIALDPSIKGVESENSSGVIYSKDLYRVVSKSN</sequence>
<evidence type="ECO:0000259" key="5">
    <source>
        <dbReference type="Pfam" id="PF00496"/>
    </source>
</evidence>
<dbReference type="InterPro" id="IPR039424">
    <property type="entry name" value="SBP_5"/>
</dbReference>
<proteinExistence type="inferred from homology"/>
<comment type="similarity">
    <text evidence="2">Belongs to the bacterial solute-binding protein 5 family.</text>
</comment>
<accession>A0A379C9F5</accession>
<evidence type="ECO:0000256" key="2">
    <source>
        <dbReference type="ARBA" id="ARBA00005695"/>
    </source>
</evidence>
<comment type="subcellular location">
    <subcellularLocation>
        <location evidence="1">Cell envelope</location>
    </subcellularLocation>
</comment>
<dbReference type="GO" id="GO:0043190">
    <property type="term" value="C:ATP-binding cassette (ABC) transporter complex"/>
    <property type="evidence" value="ECO:0007669"/>
    <property type="project" value="InterPro"/>
</dbReference>
<evidence type="ECO:0000256" key="3">
    <source>
        <dbReference type="ARBA" id="ARBA00022448"/>
    </source>
</evidence>
<reference evidence="6 7" key="1">
    <citation type="submission" date="2018-06" db="EMBL/GenBank/DDBJ databases">
        <authorList>
            <consortium name="Pathogen Informatics"/>
            <person name="Doyle S."/>
        </authorList>
    </citation>
    <scope>NUCLEOTIDE SEQUENCE [LARGE SCALE GENOMIC DNA]</scope>
    <source>
        <strain evidence="6 7">NCTC12872</strain>
    </source>
</reference>
<dbReference type="InterPro" id="IPR023765">
    <property type="entry name" value="SBP_5_CS"/>
</dbReference>
<gene>
    <name evidence="6" type="primary">oppA_1</name>
    <name evidence="6" type="ORF">NCTC12872_00860</name>
</gene>
<dbReference type="InterPro" id="IPR000914">
    <property type="entry name" value="SBP_5_dom"/>
</dbReference>
<evidence type="ECO:0000256" key="4">
    <source>
        <dbReference type="ARBA" id="ARBA00022729"/>
    </source>
</evidence>
<keyword evidence="3" id="KW-0813">Transport</keyword>
<dbReference type="PROSITE" id="PS01040">
    <property type="entry name" value="SBP_BACTERIAL_5"/>
    <property type="match status" value="1"/>
</dbReference>
<evidence type="ECO:0000256" key="1">
    <source>
        <dbReference type="ARBA" id="ARBA00004196"/>
    </source>
</evidence>
<dbReference type="OrthoDB" id="9801912at2"/>
<dbReference type="Gene3D" id="3.10.105.10">
    <property type="entry name" value="Dipeptide-binding Protein, Domain 3"/>
    <property type="match status" value="1"/>
</dbReference>
<evidence type="ECO:0000313" key="6">
    <source>
        <dbReference type="EMBL" id="SUB58891.1"/>
    </source>
</evidence>
<dbReference type="Proteomes" id="UP000255417">
    <property type="component" value="Unassembled WGS sequence"/>
</dbReference>
<dbReference type="GO" id="GO:0015833">
    <property type="term" value="P:peptide transport"/>
    <property type="evidence" value="ECO:0007669"/>
    <property type="project" value="TreeGrafter"/>
</dbReference>
<dbReference type="GO" id="GO:1904680">
    <property type="term" value="F:peptide transmembrane transporter activity"/>
    <property type="evidence" value="ECO:0007669"/>
    <property type="project" value="TreeGrafter"/>
</dbReference>
<dbReference type="Pfam" id="PF00496">
    <property type="entry name" value="SBP_bac_5"/>
    <property type="match status" value="1"/>
</dbReference>
<keyword evidence="7" id="KW-1185">Reference proteome</keyword>
<dbReference type="FunFam" id="3.90.76.10:FF:000001">
    <property type="entry name" value="Oligopeptide ABC transporter substrate-binding protein"/>
    <property type="match status" value="1"/>
</dbReference>
<dbReference type="PANTHER" id="PTHR30290:SF10">
    <property type="entry name" value="PERIPLASMIC OLIGOPEPTIDE-BINDING PROTEIN-RELATED"/>
    <property type="match status" value="1"/>
</dbReference>
<keyword evidence="4" id="KW-0732">Signal</keyword>
<dbReference type="PIRSF" id="PIRSF002741">
    <property type="entry name" value="MppA"/>
    <property type="match status" value="1"/>
</dbReference>
<dbReference type="CDD" id="cd08504">
    <property type="entry name" value="PBP2_OppA"/>
    <property type="match status" value="1"/>
</dbReference>
<dbReference type="GO" id="GO:0030288">
    <property type="term" value="C:outer membrane-bounded periplasmic space"/>
    <property type="evidence" value="ECO:0007669"/>
    <property type="project" value="TreeGrafter"/>
</dbReference>
<dbReference type="EMBL" id="UGTA01000001">
    <property type="protein sequence ID" value="SUB58891.1"/>
    <property type="molecule type" value="Genomic_DNA"/>
</dbReference>
<organism evidence="6 7">
    <name type="scientific">Phocoenobacter uteri</name>
    <dbReference type="NCBI Taxonomy" id="146806"/>
    <lineage>
        <taxon>Bacteria</taxon>
        <taxon>Pseudomonadati</taxon>
        <taxon>Pseudomonadota</taxon>
        <taxon>Gammaproteobacteria</taxon>
        <taxon>Pasteurellales</taxon>
        <taxon>Pasteurellaceae</taxon>
        <taxon>Phocoenobacter</taxon>
    </lineage>
</organism>
<evidence type="ECO:0000313" key="7">
    <source>
        <dbReference type="Proteomes" id="UP000255417"/>
    </source>
</evidence>
<dbReference type="AlphaFoldDB" id="A0A379C9F5"/>
<feature type="domain" description="Solute-binding protein family 5" evidence="5">
    <location>
        <begin position="85"/>
        <end position="426"/>
    </location>
</feature>
<dbReference type="Gene3D" id="3.40.190.10">
    <property type="entry name" value="Periplasmic binding protein-like II"/>
    <property type="match status" value="1"/>
</dbReference>
<dbReference type="PANTHER" id="PTHR30290">
    <property type="entry name" value="PERIPLASMIC BINDING COMPONENT OF ABC TRANSPORTER"/>
    <property type="match status" value="1"/>
</dbReference>
<dbReference type="Gene3D" id="3.90.76.10">
    <property type="entry name" value="Dipeptide-binding Protein, Domain 1"/>
    <property type="match status" value="1"/>
</dbReference>